<name>A0A6N1NY04_9VIRU</name>
<accession>A0A6N1NY04</accession>
<organism evidence="1">
    <name type="scientific">Tupanvirus deep ocean</name>
    <dbReference type="NCBI Taxonomy" id="2126984"/>
    <lineage>
        <taxon>Viruses</taxon>
        <taxon>Varidnaviria</taxon>
        <taxon>Bamfordvirae</taxon>
        <taxon>Nucleocytoviricota</taxon>
        <taxon>Megaviricetes</taxon>
        <taxon>Imitervirales</taxon>
        <taxon>Mimiviridae</taxon>
        <taxon>Megamimivirinae</taxon>
        <taxon>Tupanvirus</taxon>
        <taxon>Tupanvirus altamarinense</taxon>
    </lineage>
</organism>
<dbReference type="RefSeq" id="YP_010780902.1">
    <property type="nucleotide sequence ID" value="NC_075038.1"/>
</dbReference>
<protein>
    <submittedName>
        <fullName evidence="1">Uncharacterized protein</fullName>
    </submittedName>
</protein>
<dbReference type="GeneID" id="80517593"/>
<sequence length="284" mass="29719">MSNTCKIIGGAPHSAPSFIATSVPGFIGDGSGITGLSGKHFILENANYPVITNDNKELTTEKYLDVTRGGTGIDSSELSGIAKITEGQWSASKIVDSDISKNASISDTKLATITTPGKVLNSATTATSNSTPLSIVSRDVNGDFTSRNVTVTKLIQSPNTNAQSSITSAYVSTADSNITTLYTLPTASNGVHGTTYLVVADIVLGDVSGGINSGFYKFQFRVKNTGGNVIVSPILHNITDLDDNLSLTNISINTSSNNVLVDVTGLPARDIYWAGTFVITQVNF</sequence>
<dbReference type="KEGG" id="vg:80517593"/>
<evidence type="ECO:0000313" key="1">
    <source>
        <dbReference type="EMBL" id="QKU34281.1"/>
    </source>
</evidence>
<dbReference type="EMBL" id="MF405918">
    <property type="protein sequence ID" value="QKU34281.1"/>
    <property type="molecule type" value="Genomic_DNA"/>
</dbReference>
<proteinExistence type="predicted"/>
<reference evidence="1" key="2">
    <citation type="journal article" date="2018" name="Nat. Commun.">
        <title>Tailed giant Tupanvirus possesses the most complete translational apparatus of the known virosphere.</title>
        <authorList>
            <person name="Abrahao J."/>
            <person name="Silva L."/>
            <person name="Silva L.S."/>
            <person name="Khalil J.Y.B."/>
            <person name="Rodrigues R."/>
            <person name="Arantes T."/>
            <person name="Assis F."/>
            <person name="Boratto P."/>
            <person name="Andrade M."/>
            <person name="Kroon E.G."/>
            <person name="Ribeiro B."/>
            <person name="Bergier I."/>
            <person name="Seligmann H."/>
            <person name="Ghigo E."/>
            <person name="Colson P."/>
            <person name="Levasseur A."/>
            <person name="Kroemer G."/>
            <person name="Raoult D."/>
            <person name="La Scola B."/>
        </authorList>
    </citation>
    <scope>NUCLEOTIDE SEQUENCE [LARGE SCALE GENOMIC DNA]</scope>
    <source>
        <strain evidence="1">Deep ocean</strain>
    </source>
</reference>
<reference evidence="1" key="1">
    <citation type="submission" date="2017-06" db="EMBL/GenBank/DDBJ databases">
        <authorList>
            <person name="Assis F.L."/>
            <person name="Abrahao J.S."/>
            <person name="Silva L."/>
            <person name="Khalil J.B."/>
            <person name="Rodrigues R."/>
            <person name="Silva L.S."/>
            <person name="Boratto P."/>
            <person name="Andrade M."/>
            <person name="Kroon E.G."/>
            <person name="Ribeiro B."/>
            <person name="Bergier I."/>
            <person name="Seligmann H."/>
            <person name="Ghigo E."/>
            <person name="Colson P."/>
            <person name="Levasseur A."/>
            <person name="Raoult D."/>
            <person name="Scola B.L."/>
        </authorList>
    </citation>
    <scope>NUCLEOTIDE SEQUENCE</scope>
    <source>
        <strain evidence="1">Deep ocean</strain>
    </source>
</reference>